<dbReference type="Proteomes" id="UP000722485">
    <property type="component" value="Unassembled WGS sequence"/>
</dbReference>
<evidence type="ECO:0000313" key="11">
    <source>
        <dbReference type="EMBL" id="KAF7548708.1"/>
    </source>
</evidence>
<comment type="similarity">
    <text evidence="2 9">Belongs to the WD repeat DDB2/WDR76 family.</text>
</comment>
<organism evidence="11 12">
    <name type="scientific">Cylindrodendrum hubeiense</name>
    <dbReference type="NCBI Taxonomy" id="595255"/>
    <lineage>
        <taxon>Eukaryota</taxon>
        <taxon>Fungi</taxon>
        <taxon>Dikarya</taxon>
        <taxon>Ascomycota</taxon>
        <taxon>Pezizomycotina</taxon>
        <taxon>Sordariomycetes</taxon>
        <taxon>Hypocreomycetidae</taxon>
        <taxon>Hypocreales</taxon>
        <taxon>Nectriaceae</taxon>
        <taxon>Cylindrodendrum</taxon>
    </lineage>
</organism>
<evidence type="ECO:0000256" key="9">
    <source>
        <dbReference type="RuleBase" id="RU365004"/>
    </source>
</evidence>
<gene>
    <name evidence="11" type="ORF">G7Z17_g6869</name>
</gene>
<feature type="region of interest" description="Disordered" evidence="10">
    <location>
        <begin position="1"/>
        <end position="37"/>
    </location>
</feature>
<keyword evidence="6 9" id="KW-0227">DNA damage</keyword>
<evidence type="ECO:0000256" key="4">
    <source>
        <dbReference type="ARBA" id="ARBA00022574"/>
    </source>
</evidence>
<dbReference type="PANTHER" id="PTHR14773:SF0">
    <property type="entry name" value="WD REPEAT-CONTAINING PROTEIN 76"/>
    <property type="match status" value="1"/>
</dbReference>
<dbReference type="PROSITE" id="PS00678">
    <property type="entry name" value="WD_REPEATS_1"/>
    <property type="match status" value="1"/>
</dbReference>
<dbReference type="SMART" id="SM00320">
    <property type="entry name" value="WD40"/>
    <property type="match status" value="4"/>
</dbReference>
<evidence type="ECO:0000256" key="1">
    <source>
        <dbReference type="ARBA" id="ARBA00002653"/>
    </source>
</evidence>
<dbReference type="InterPro" id="IPR019775">
    <property type="entry name" value="WD40_repeat_CS"/>
</dbReference>
<dbReference type="InterPro" id="IPR015943">
    <property type="entry name" value="WD40/YVTN_repeat-like_dom_sf"/>
</dbReference>
<evidence type="ECO:0000256" key="7">
    <source>
        <dbReference type="ARBA" id="ARBA00023125"/>
    </source>
</evidence>
<protein>
    <recommendedName>
        <fullName evidence="3 9">DNA damage-binding protein CMR1</fullName>
    </recommendedName>
</protein>
<evidence type="ECO:0000256" key="3">
    <source>
        <dbReference type="ARBA" id="ARBA00021132"/>
    </source>
</evidence>
<dbReference type="InterPro" id="IPR036322">
    <property type="entry name" value="WD40_repeat_dom_sf"/>
</dbReference>
<dbReference type="AlphaFoldDB" id="A0A9P5HBI1"/>
<dbReference type="InterPro" id="IPR001680">
    <property type="entry name" value="WD40_rpt"/>
</dbReference>
<sequence>MDKGASPGNLRKQAAGTDVAMPPQKDGAPMSAFERRRLENIATNQALLNNAAAVAKKITPKVSTPKSTPTRASRSRSTPVKRESTRPTRMSSRLAGLDADNETLKRKMDVEAETASEQAKAKKMRVSGDLNLGDITVDGKKWVAGTGGLKGIIRGAQPGVRTFTEDDVKETTDKGLKDLRLRMGGLKLYEHWAPNDIKITPQRAYALGFHPTESKPIIFAGDKEGAMGVFDASQTAPEVDDEDEDTQIPDPKISVFKTHSRTITAFAFSQHDTNSVFSSSYDSSIRKMDLEKETSIQLYAPSDANDEMPISALDMADSEPNLLFFSTLDGAVGRYDLRTPGNEAEVWTLSEQKIGGFSLHPLQPHLVATASLDRTLKIWDLRKITGKGDLRHPALIGEHGSRLSVSHASWSPGGHIATSSYDDTIKIYNFSDAGTWKAGQDINAKALEPSHTVRHNNQTGRWVTILKPQWQKRPNDGIQKFVIGNMNRFVDVFASDGSQLAQLGGDGISAVPAAAHFHPTLDWVAGATASGKLCLWQ</sequence>
<dbReference type="GO" id="GO:2000001">
    <property type="term" value="P:regulation of DNA damage checkpoint"/>
    <property type="evidence" value="ECO:0007669"/>
    <property type="project" value="TreeGrafter"/>
</dbReference>
<dbReference type="GO" id="GO:0003677">
    <property type="term" value="F:DNA binding"/>
    <property type="evidence" value="ECO:0007669"/>
    <property type="project" value="UniProtKB-UniRule"/>
</dbReference>
<dbReference type="SUPFAM" id="SSF50978">
    <property type="entry name" value="WD40 repeat-like"/>
    <property type="match status" value="1"/>
</dbReference>
<evidence type="ECO:0000256" key="6">
    <source>
        <dbReference type="ARBA" id="ARBA00022763"/>
    </source>
</evidence>
<dbReference type="GO" id="GO:0005634">
    <property type="term" value="C:nucleus"/>
    <property type="evidence" value="ECO:0007669"/>
    <property type="project" value="TreeGrafter"/>
</dbReference>
<feature type="repeat" description="WD" evidence="8">
    <location>
        <begin position="366"/>
        <end position="382"/>
    </location>
</feature>
<dbReference type="Gene3D" id="2.130.10.10">
    <property type="entry name" value="YVTN repeat-like/Quinoprotein amine dehydrogenase"/>
    <property type="match status" value="1"/>
</dbReference>
<evidence type="ECO:0000256" key="10">
    <source>
        <dbReference type="SAM" id="MobiDB-lite"/>
    </source>
</evidence>
<dbReference type="PROSITE" id="PS50082">
    <property type="entry name" value="WD_REPEATS_2"/>
    <property type="match status" value="1"/>
</dbReference>
<keyword evidence="7 9" id="KW-0238">DNA-binding</keyword>
<name>A0A9P5HBI1_9HYPO</name>
<keyword evidence="4 8" id="KW-0853">WD repeat</keyword>
<evidence type="ECO:0000256" key="2">
    <source>
        <dbReference type="ARBA" id="ARBA00005434"/>
    </source>
</evidence>
<dbReference type="PANTHER" id="PTHR14773">
    <property type="entry name" value="WD REPEAT-CONTAINING PROTEIN 76"/>
    <property type="match status" value="1"/>
</dbReference>
<comment type="caution">
    <text evidence="11">The sequence shown here is derived from an EMBL/GenBank/DDBJ whole genome shotgun (WGS) entry which is preliminary data.</text>
</comment>
<dbReference type="GO" id="GO:0006974">
    <property type="term" value="P:DNA damage response"/>
    <property type="evidence" value="ECO:0007669"/>
    <property type="project" value="UniProtKB-KW"/>
</dbReference>
<evidence type="ECO:0000256" key="5">
    <source>
        <dbReference type="ARBA" id="ARBA00022737"/>
    </source>
</evidence>
<proteinExistence type="inferred from homology"/>
<dbReference type="Pfam" id="PF00400">
    <property type="entry name" value="WD40"/>
    <property type="match status" value="3"/>
</dbReference>
<comment type="function">
    <text evidence="1 9">DNA-binding protein that binds to both single- and double-stranded DNA. Binds preferentially to UV-damaged DNA. May be involved in DNA-metabolic processes.</text>
</comment>
<accession>A0A9P5HBI1</accession>
<dbReference type="FunFam" id="2.130.10.10:FF:000562">
    <property type="entry name" value="DNA damage-binding protein CMR1"/>
    <property type="match status" value="1"/>
</dbReference>
<evidence type="ECO:0000256" key="8">
    <source>
        <dbReference type="PROSITE-ProRule" id="PRU00221"/>
    </source>
</evidence>
<feature type="compositionally biased region" description="Low complexity" evidence="10">
    <location>
        <begin position="54"/>
        <end position="78"/>
    </location>
</feature>
<keyword evidence="12" id="KW-1185">Reference proteome</keyword>
<feature type="region of interest" description="Disordered" evidence="10">
    <location>
        <begin position="54"/>
        <end position="94"/>
    </location>
</feature>
<keyword evidence="5" id="KW-0677">Repeat</keyword>
<dbReference type="OrthoDB" id="9890280at2759"/>
<evidence type="ECO:0000313" key="12">
    <source>
        <dbReference type="Proteomes" id="UP000722485"/>
    </source>
</evidence>
<dbReference type="InterPro" id="IPR050853">
    <property type="entry name" value="WD_repeat_DNA-damage-binding"/>
</dbReference>
<reference evidence="11" key="1">
    <citation type="submission" date="2020-03" db="EMBL/GenBank/DDBJ databases">
        <title>Draft Genome Sequence of Cylindrodendrum hubeiense.</title>
        <authorList>
            <person name="Buettner E."/>
            <person name="Kellner H."/>
        </authorList>
    </citation>
    <scope>NUCLEOTIDE SEQUENCE</scope>
    <source>
        <strain evidence="11">IHI 201604</strain>
    </source>
</reference>
<dbReference type="EMBL" id="JAANBB010000141">
    <property type="protein sequence ID" value="KAF7548708.1"/>
    <property type="molecule type" value="Genomic_DNA"/>
</dbReference>